<reference evidence="1" key="1">
    <citation type="submission" date="2021-09" db="EMBL/GenBank/DDBJ databases">
        <title>Fulvivirga sp. isolated from coastal sediment.</title>
        <authorList>
            <person name="Yu H."/>
        </authorList>
    </citation>
    <scope>NUCLEOTIDE SEQUENCE</scope>
    <source>
        <strain evidence="1">1062</strain>
    </source>
</reference>
<evidence type="ECO:0000313" key="2">
    <source>
        <dbReference type="Proteomes" id="UP001139409"/>
    </source>
</evidence>
<dbReference type="Gene3D" id="1.10.3680.10">
    <property type="entry name" value="TerB-like"/>
    <property type="match status" value="2"/>
</dbReference>
<sequence length="228" mass="26186">MNSTNTQHIQNLVVLAFVDGVIDPEELDLLHELAEEIGISPEELDHWLENAEELVLKFPNSLEERERHLINMINLANSDGEFSQSEYELCKLMADKLPYQGLSQALNKRMNKAYLKNLVALACSDGKVDKSEMDVLLDSAEKAGVSETELKSMISNAEEYKYYIPESYEDRETQLIQMLSLAIADGEFTRDEYNLCKMVAEKLDFTERELNLIIKLSFRGKTEFFEEE</sequence>
<evidence type="ECO:0008006" key="3">
    <source>
        <dbReference type="Google" id="ProtNLM"/>
    </source>
</evidence>
<organism evidence="1 2">
    <name type="scientific">Fulvivirga sedimenti</name>
    <dbReference type="NCBI Taxonomy" id="2879465"/>
    <lineage>
        <taxon>Bacteria</taxon>
        <taxon>Pseudomonadati</taxon>
        <taxon>Bacteroidota</taxon>
        <taxon>Cytophagia</taxon>
        <taxon>Cytophagales</taxon>
        <taxon>Fulvivirgaceae</taxon>
        <taxon>Fulvivirga</taxon>
    </lineage>
</organism>
<dbReference type="EMBL" id="JAIXNE010000001">
    <property type="protein sequence ID" value="MCA6074264.1"/>
    <property type="molecule type" value="Genomic_DNA"/>
</dbReference>
<proteinExistence type="predicted"/>
<dbReference type="RefSeq" id="WP_225697360.1">
    <property type="nucleotide sequence ID" value="NZ_JAIXNE010000001.1"/>
</dbReference>
<name>A0A9X1HQ37_9BACT</name>
<gene>
    <name evidence="1" type="ORF">LDX50_05255</name>
</gene>
<dbReference type="CDD" id="cd07177">
    <property type="entry name" value="terB_like"/>
    <property type="match status" value="2"/>
</dbReference>
<accession>A0A9X1HQ37</accession>
<keyword evidence="2" id="KW-1185">Reference proteome</keyword>
<dbReference type="SUPFAM" id="SSF158682">
    <property type="entry name" value="TerB-like"/>
    <property type="match status" value="2"/>
</dbReference>
<protein>
    <recommendedName>
        <fullName evidence="3">Co-chaperone DjlA N-terminal domain-containing protein</fullName>
    </recommendedName>
</protein>
<dbReference type="AlphaFoldDB" id="A0A9X1HQ37"/>
<dbReference type="Proteomes" id="UP001139409">
    <property type="component" value="Unassembled WGS sequence"/>
</dbReference>
<comment type="caution">
    <text evidence="1">The sequence shown here is derived from an EMBL/GenBank/DDBJ whole genome shotgun (WGS) entry which is preliminary data.</text>
</comment>
<dbReference type="InterPro" id="IPR029024">
    <property type="entry name" value="TerB-like"/>
</dbReference>
<evidence type="ECO:0000313" key="1">
    <source>
        <dbReference type="EMBL" id="MCA6074264.1"/>
    </source>
</evidence>